<keyword evidence="3" id="KW-1185">Reference proteome</keyword>
<gene>
    <name evidence="2" type="ORF">scyTo_0022355</name>
</gene>
<reference evidence="2 3" key="1">
    <citation type="journal article" date="2018" name="Nat. Ecol. Evol.">
        <title>Shark genomes provide insights into elasmobranch evolution and the origin of vertebrates.</title>
        <authorList>
            <person name="Hara Y"/>
            <person name="Yamaguchi K"/>
            <person name="Onimaru K"/>
            <person name="Kadota M"/>
            <person name="Koyanagi M"/>
            <person name="Keeley SD"/>
            <person name="Tatsumi K"/>
            <person name="Tanaka K"/>
            <person name="Motone F"/>
            <person name="Kageyama Y"/>
            <person name="Nozu R"/>
            <person name="Adachi N"/>
            <person name="Nishimura O"/>
            <person name="Nakagawa R"/>
            <person name="Tanegashima C"/>
            <person name="Kiyatake I"/>
            <person name="Matsumoto R"/>
            <person name="Murakumo K"/>
            <person name="Nishida K"/>
            <person name="Terakita A"/>
            <person name="Kuratani S"/>
            <person name="Sato K"/>
            <person name="Hyodo S Kuraku.S."/>
        </authorList>
    </citation>
    <scope>NUCLEOTIDE SEQUENCE [LARGE SCALE GENOMIC DNA]</scope>
</reference>
<evidence type="ECO:0000313" key="3">
    <source>
        <dbReference type="Proteomes" id="UP000288216"/>
    </source>
</evidence>
<feature type="region of interest" description="Disordered" evidence="1">
    <location>
        <begin position="1"/>
        <end position="91"/>
    </location>
</feature>
<dbReference type="Proteomes" id="UP000288216">
    <property type="component" value="Unassembled WGS sequence"/>
</dbReference>
<dbReference type="OrthoDB" id="9938362at2759"/>
<dbReference type="EMBL" id="BFAA01022225">
    <property type="protein sequence ID" value="GCB82561.1"/>
    <property type="molecule type" value="Genomic_DNA"/>
</dbReference>
<accession>A0A401QB12</accession>
<feature type="compositionally biased region" description="Low complexity" evidence="1">
    <location>
        <begin position="43"/>
        <end position="53"/>
    </location>
</feature>
<feature type="non-terminal residue" evidence="2">
    <location>
        <position position="91"/>
    </location>
</feature>
<name>A0A401QB12_SCYTO</name>
<dbReference type="AlphaFoldDB" id="A0A401QB12"/>
<proteinExistence type="predicted"/>
<evidence type="ECO:0000313" key="2">
    <source>
        <dbReference type="EMBL" id="GCB82561.1"/>
    </source>
</evidence>
<organism evidence="2 3">
    <name type="scientific">Scyliorhinus torazame</name>
    <name type="common">Cloudy catshark</name>
    <name type="synonym">Catulus torazame</name>
    <dbReference type="NCBI Taxonomy" id="75743"/>
    <lineage>
        <taxon>Eukaryota</taxon>
        <taxon>Metazoa</taxon>
        <taxon>Chordata</taxon>
        <taxon>Craniata</taxon>
        <taxon>Vertebrata</taxon>
        <taxon>Chondrichthyes</taxon>
        <taxon>Elasmobranchii</taxon>
        <taxon>Galeomorphii</taxon>
        <taxon>Galeoidea</taxon>
        <taxon>Carcharhiniformes</taxon>
        <taxon>Scyliorhinidae</taxon>
        <taxon>Scyliorhinus</taxon>
    </lineage>
</organism>
<protein>
    <submittedName>
        <fullName evidence="2">Uncharacterized protein</fullName>
    </submittedName>
</protein>
<dbReference type="STRING" id="75743.A0A401QB12"/>
<sequence>MAGFDGSAWDEEDEDPVDHQYYNDFPGKEPPLGGLVDLRPREAAAAAPRNPAALSSPHPNQHGATLPMGQASGNVYDIRSSDSPQQLSAVQ</sequence>
<comment type="caution">
    <text evidence="2">The sequence shown here is derived from an EMBL/GenBank/DDBJ whole genome shotgun (WGS) entry which is preliminary data.</text>
</comment>
<feature type="compositionally biased region" description="Polar residues" evidence="1">
    <location>
        <begin position="81"/>
        <end position="91"/>
    </location>
</feature>
<evidence type="ECO:0000256" key="1">
    <source>
        <dbReference type="SAM" id="MobiDB-lite"/>
    </source>
</evidence>